<evidence type="ECO:0000313" key="2">
    <source>
        <dbReference type="EMBL" id="QXJ22798.1"/>
    </source>
</evidence>
<accession>A0ABX8QVN8</accession>
<dbReference type="RefSeq" id="WP_231336134.1">
    <property type="nucleotide sequence ID" value="NZ_CP059572.1"/>
</dbReference>
<reference evidence="2" key="1">
    <citation type="submission" date="2020-07" db="EMBL/GenBank/DDBJ databases">
        <authorList>
            <person name="Tarantini F.S."/>
            <person name="Hong K.W."/>
            <person name="Chan K.G."/>
        </authorList>
    </citation>
    <scope>NUCLEOTIDE SEQUENCE</scope>
    <source>
        <strain evidence="2">32-07</strain>
    </source>
</reference>
<sequence length="115" mass="12221">MNHDQKVTMPALVSNTDDQSRPDNEAAWRLRCRACDVTNHGLTWVSLLTRRGGPSCSACGSDQVTAQDSATGSAVAFPRPLVSVGEWWQCCNCGGTGLDSYGDTCPHCSGLGNCQ</sequence>
<protein>
    <submittedName>
        <fullName evidence="2">Uncharacterized protein</fullName>
    </submittedName>
</protein>
<proteinExistence type="predicted"/>
<feature type="region of interest" description="Disordered" evidence="1">
    <location>
        <begin position="1"/>
        <end position="22"/>
    </location>
</feature>
<gene>
    <name evidence="2" type="ORF">AGRA3207_003859</name>
</gene>
<evidence type="ECO:0000313" key="3">
    <source>
        <dbReference type="Proteomes" id="UP001049518"/>
    </source>
</evidence>
<keyword evidence="3" id="KW-1185">Reference proteome</keyword>
<evidence type="ECO:0000256" key="1">
    <source>
        <dbReference type="SAM" id="MobiDB-lite"/>
    </source>
</evidence>
<name>A0ABX8QVN8_9ACTN</name>
<organism evidence="2 3">
    <name type="scientific">Actinomadura graeca</name>
    <dbReference type="NCBI Taxonomy" id="2750812"/>
    <lineage>
        <taxon>Bacteria</taxon>
        <taxon>Bacillati</taxon>
        <taxon>Actinomycetota</taxon>
        <taxon>Actinomycetes</taxon>
        <taxon>Streptosporangiales</taxon>
        <taxon>Thermomonosporaceae</taxon>
        <taxon>Actinomadura</taxon>
    </lineage>
</organism>
<dbReference type="Proteomes" id="UP001049518">
    <property type="component" value="Chromosome"/>
</dbReference>
<dbReference type="EMBL" id="CP059572">
    <property type="protein sequence ID" value="QXJ22798.1"/>
    <property type="molecule type" value="Genomic_DNA"/>
</dbReference>